<dbReference type="GO" id="GO:0016020">
    <property type="term" value="C:membrane"/>
    <property type="evidence" value="ECO:0007669"/>
    <property type="project" value="UniProtKB-SubCell"/>
</dbReference>
<dbReference type="Gene3D" id="3.90.550.10">
    <property type="entry name" value="Spore Coat Polysaccharide Biosynthesis Protein SpsA, Chain A"/>
    <property type="match status" value="1"/>
</dbReference>
<evidence type="ECO:0000256" key="3">
    <source>
        <dbReference type="ARBA" id="ARBA00022676"/>
    </source>
</evidence>
<dbReference type="AlphaFoldDB" id="A0A5B7GMC6"/>
<dbReference type="SUPFAM" id="SSF53448">
    <property type="entry name" value="Nucleotide-diphospho-sugar transferases"/>
    <property type="match status" value="1"/>
</dbReference>
<protein>
    <submittedName>
        <fullName evidence="7">Glucoside xylosyltransferase 1</fullName>
    </submittedName>
</protein>
<reference evidence="7 8" key="1">
    <citation type="submission" date="2019-05" db="EMBL/GenBank/DDBJ databases">
        <title>Another draft genome of Portunus trituberculatus and its Hox gene families provides insights of decapod evolution.</title>
        <authorList>
            <person name="Jeong J.-H."/>
            <person name="Song I."/>
            <person name="Kim S."/>
            <person name="Choi T."/>
            <person name="Kim D."/>
            <person name="Ryu S."/>
            <person name="Kim W."/>
        </authorList>
    </citation>
    <scope>NUCLEOTIDE SEQUENCE [LARGE SCALE GENOMIC DNA]</scope>
    <source>
        <tissue evidence="7">Muscle</tissue>
    </source>
</reference>
<dbReference type="InterPro" id="IPR029044">
    <property type="entry name" value="Nucleotide-diphossugar_trans"/>
</dbReference>
<keyword evidence="8" id="KW-1185">Reference proteome</keyword>
<comment type="similarity">
    <text evidence="2">Belongs to the glycosyltransferase 8 family.</text>
</comment>
<evidence type="ECO:0000313" key="7">
    <source>
        <dbReference type="EMBL" id="MPC61330.1"/>
    </source>
</evidence>
<evidence type="ECO:0000256" key="6">
    <source>
        <dbReference type="SAM" id="Phobius"/>
    </source>
</evidence>
<dbReference type="EMBL" id="VSRR010018421">
    <property type="protein sequence ID" value="MPC61330.1"/>
    <property type="molecule type" value="Genomic_DNA"/>
</dbReference>
<keyword evidence="6" id="KW-0812">Transmembrane</keyword>
<sequence>MLRQRIAFSKYKQVFYPPGTEKMKNLFRPCATGKLFLAQTLEDKDAVVFLDTDTLFLKPPEMLWRTLYDFNPYQVIGIAPCLYYYGRHFKIRTSNKWAFSVATRMFSSDSLGGLFLLITAIIVG</sequence>
<accession>A0A5B7GMC6</accession>
<comment type="caution">
    <text evidence="7">The sequence shown here is derived from an EMBL/GenBank/DDBJ whole genome shotgun (WGS) entry which is preliminary data.</text>
</comment>
<dbReference type="PANTHER" id="PTHR46012:SF2">
    <property type="entry name" value="IP22168P"/>
    <property type="match status" value="1"/>
</dbReference>
<dbReference type="Proteomes" id="UP000324222">
    <property type="component" value="Unassembled WGS sequence"/>
</dbReference>
<keyword evidence="6" id="KW-1133">Transmembrane helix</keyword>
<evidence type="ECO:0000256" key="5">
    <source>
        <dbReference type="ARBA" id="ARBA00022968"/>
    </source>
</evidence>
<dbReference type="InterPro" id="IPR051993">
    <property type="entry name" value="Glycosyltransferase_8"/>
</dbReference>
<feature type="transmembrane region" description="Helical" evidence="6">
    <location>
        <begin position="97"/>
        <end position="123"/>
    </location>
</feature>
<dbReference type="GO" id="GO:0035252">
    <property type="term" value="F:UDP-xylosyltransferase activity"/>
    <property type="evidence" value="ECO:0007669"/>
    <property type="project" value="TreeGrafter"/>
</dbReference>
<evidence type="ECO:0000313" key="8">
    <source>
        <dbReference type="Proteomes" id="UP000324222"/>
    </source>
</evidence>
<proteinExistence type="inferred from homology"/>
<evidence type="ECO:0000256" key="4">
    <source>
        <dbReference type="ARBA" id="ARBA00022679"/>
    </source>
</evidence>
<evidence type="ECO:0000256" key="1">
    <source>
        <dbReference type="ARBA" id="ARBA00004606"/>
    </source>
</evidence>
<name>A0A5B7GMC6_PORTR</name>
<evidence type="ECO:0000256" key="2">
    <source>
        <dbReference type="ARBA" id="ARBA00006351"/>
    </source>
</evidence>
<keyword evidence="4 7" id="KW-0808">Transferase</keyword>
<comment type="subcellular location">
    <subcellularLocation>
        <location evidence="1">Membrane</location>
        <topology evidence="1">Single-pass type II membrane protein</topology>
    </subcellularLocation>
</comment>
<gene>
    <name evidence="7" type="primary">GXYLT1_0</name>
    <name evidence="7" type="ORF">E2C01_055400</name>
</gene>
<organism evidence="7 8">
    <name type="scientific">Portunus trituberculatus</name>
    <name type="common">Swimming crab</name>
    <name type="synonym">Neptunus trituberculatus</name>
    <dbReference type="NCBI Taxonomy" id="210409"/>
    <lineage>
        <taxon>Eukaryota</taxon>
        <taxon>Metazoa</taxon>
        <taxon>Ecdysozoa</taxon>
        <taxon>Arthropoda</taxon>
        <taxon>Crustacea</taxon>
        <taxon>Multicrustacea</taxon>
        <taxon>Malacostraca</taxon>
        <taxon>Eumalacostraca</taxon>
        <taxon>Eucarida</taxon>
        <taxon>Decapoda</taxon>
        <taxon>Pleocyemata</taxon>
        <taxon>Brachyura</taxon>
        <taxon>Eubrachyura</taxon>
        <taxon>Portunoidea</taxon>
        <taxon>Portunidae</taxon>
        <taxon>Portuninae</taxon>
        <taxon>Portunus</taxon>
    </lineage>
</organism>
<keyword evidence="6" id="KW-0472">Membrane</keyword>
<dbReference type="GO" id="GO:0016266">
    <property type="term" value="P:protein O-linked glycosylation via N-acetyl-galactosamine"/>
    <property type="evidence" value="ECO:0007669"/>
    <property type="project" value="TreeGrafter"/>
</dbReference>
<dbReference type="PANTHER" id="PTHR46012">
    <property type="entry name" value="IP22168P"/>
    <property type="match status" value="1"/>
</dbReference>
<dbReference type="OrthoDB" id="6362155at2759"/>
<keyword evidence="5" id="KW-0735">Signal-anchor</keyword>
<keyword evidence="3" id="KW-0328">Glycosyltransferase</keyword>